<dbReference type="PANTHER" id="PTHR46237">
    <property type="entry name" value="CYTOCHROME B5 REDUCTASE 4 FAMILY MEMBER"/>
    <property type="match status" value="1"/>
</dbReference>
<dbReference type="Pfam" id="PF00173">
    <property type="entry name" value="Cyt-b5"/>
    <property type="match status" value="1"/>
</dbReference>
<name>A0A5N6KN91_9ROSI</name>
<evidence type="ECO:0000256" key="4">
    <source>
        <dbReference type="RuleBase" id="RU362121"/>
    </source>
</evidence>
<protein>
    <recommendedName>
        <fullName evidence="6">Cytochrome b5 heme-binding domain-containing protein</fullName>
    </recommendedName>
</protein>
<evidence type="ECO:0000313" key="7">
    <source>
        <dbReference type="EMBL" id="KAB8336752.1"/>
    </source>
</evidence>
<dbReference type="GO" id="GO:0005737">
    <property type="term" value="C:cytoplasm"/>
    <property type="evidence" value="ECO:0007669"/>
    <property type="project" value="TreeGrafter"/>
</dbReference>
<feature type="domain" description="Cytochrome b5 heme-binding" evidence="6">
    <location>
        <begin position="239"/>
        <end position="317"/>
    </location>
</feature>
<dbReference type="InterPro" id="IPR036400">
    <property type="entry name" value="Cyt_B5-like_heme/steroid_sf"/>
</dbReference>
<evidence type="ECO:0000256" key="1">
    <source>
        <dbReference type="ARBA" id="ARBA00022617"/>
    </source>
</evidence>
<evidence type="ECO:0000313" key="8">
    <source>
        <dbReference type="Proteomes" id="UP000327013"/>
    </source>
</evidence>
<organism evidence="7 8">
    <name type="scientific">Carpinus fangiana</name>
    <dbReference type="NCBI Taxonomy" id="176857"/>
    <lineage>
        <taxon>Eukaryota</taxon>
        <taxon>Viridiplantae</taxon>
        <taxon>Streptophyta</taxon>
        <taxon>Embryophyta</taxon>
        <taxon>Tracheophyta</taxon>
        <taxon>Spermatophyta</taxon>
        <taxon>Magnoliopsida</taxon>
        <taxon>eudicotyledons</taxon>
        <taxon>Gunneridae</taxon>
        <taxon>Pentapetalae</taxon>
        <taxon>rosids</taxon>
        <taxon>fabids</taxon>
        <taxon>Fagales</taxon>
        <taxon>Betulaceae</taxon>
        <taxon>Carpinus</taxon>
    </lineage>
</organism>
<dbReference type="InterPro" id="IPR051872">
    <property type="entry name" value="Cytochrome_b5/Flavoprotein_Rdt"/>
</dbReference>
<dbReference type="SUPFAM" id="SSF55856">
    <property type="entry name" value="Cytochrome b5-like heme/steroid binding domain"/>
    <property type="match status" value="1"/>
</dbReference>
<evidence type="ECO:0000256" key="3">
    <source>
        <dbReference type="ARBA" id="ARBA00023004"/>
    </source>
</evidence>
<evidence type="ECO:0000256" key="2">
    <source>
        <dbReference type="ARBA" id="ARBA00022723"/>
    </source>
</evidence>
<sequence>MVVLGISFFVASVTFLCYRSRWWPFSLLATPPTSPSTSVTWRRLKDRQHATEQAPADVSDTSTTSKETNESSHTTAKDAQQLRSNDIGLNALQPPAVIMSGSDSTGSMHATNLGTPQPTASQLMPPPPLPNRSPNRTAAPGNSPLQPPSNGPLPNRNQNRLSAPISSSLAPPVNRTASLLPPPTASRAPSTAPRTAAAGTVATSGPNPRRKVILSPGHSPLDWAALQKSSANLSGVPYPQRVTPSLLASMNGRKGKPAWSTFQGKVYNIGPYLPFHPGGEGELKRAAGKVGDKLFMEVHPWVNWEGMMGSCLVGFLVDEEEGVKGGLDDMD</sequence>
<dbReference type="EMBL" id="VIBQ01000009">
    <property type="protein sequence ID" value="KAB8336752.1"/>
    <property type="molecule type" value="Genomic_DNA"/>
</dbReference>
<keyword evidence="2 4" id="KW-0479">Metal-binding</keyword>
<dbReference type="PROSITE" id="PS50255">
    <property type="entry name" value="CYTOCHROME_B5_2"/>
    <property type="match status" value="1"/>
</dbReference>
<feature type="region of interest" description="Disordered" evidence="5">
    <location>
        <begin position="96"/>
        <end position="209"/>
    </location>
</feature>
<comment type="caution">
    <text evidence="7">The sequence shown here is derived from an EMBL/GenBank/DDBJ whole genome shotgun (WGS) entry which is preliminary data.</text>
</comment>
<dbReference type="InterPro" id="IPR018506">
    <property type="entry name" value="Cyt_B5_heme-BS"/>
</dbReference>
<dbReference type="PANTHER" id="PTHR46237:SF1">
    <property type="entry name" value="CYTOCHROME B5 REDUCTASE 4"/>
    <property type="match status" value="1"/>
</dbReference>
<dbReference type="InterPro" id="IPR001199">
    <property type="entry name" value="Cyt_B5-like_heme/steroid-bd"/>
</dbReference>
<dbReference type="OrthoDB" id="432299at2759"/>
<reference evidence="7 8" key="1">
    <citation type="submission" date="2019-06" db="EMBL/GenBank/DDBJ databases">
        <title>A chromosomal-level reference genome of Carpinus fangiana (Coryloideae, Betulaceae).</title>
        <authorList>
            <person name="Yang X."/>
            <person name="Wang Z."/>
            <person name="Zhang L."/>
            <person name="Hao G."/>
            <person name="Liu J."/>
            <person name="Yang Y."/>
        </authorList>
    </citation>
    <scope>NUCLEOTIDE SEQUENCE [LARGE SCALE GENOMIC DNA]</scope>
    <source>
        <strain evidence="7">Cfa_2016G</strain>
        <tissue evidence="7">Leaf</tissue>
    </source>
</reference>
<dbReference type="SMART" id="SM01117">
    <property type="entry name" value="Cyt-b5"/>
    <property type="match status" value="1"/>
</dbReference>
<feature type="compositionally biased region" description="Polar residues" evidence="5">
    <location>
        <begin position="101"/>
        <end position="115"/>
    </location>
</feature>
<dbReference type="AlphaFoldDB" id="A0A5N6KN91"/>
<feature type="region of interest" description="Disordered" evidence="5">
    <location>
        <begin position="31"/>
        <end position="80"/>
    </location>
</feature>
<dbReference type="GO" id="GO:0004128">
    <property type="term" value="F:cytochrome-b5 reductase activity, acting on NAD(P)H"/>
    <property type="evidence" value="ECO:0007669"/>
    <property type="project" value="TreeGrafter"/>
</dbReference>
<comment type="similarity">
    <text evidence="4">Belongs to the cytochrome b5 family.</text>
</comment>
<feature type="compositionally biased region" description="Low complexity" evidence="5">
    <location>
        <begin position="161"/>
        <end position="172"/>
    </location>
</feature>
<dbReference type="PROSITE" id="PS00191">
    <property type="entry name" value="CYTOCHROME_B5_1"/>
    <property type="match status" value="1"/>
</dbReference>
<dbReference type="GO" id="GO:0020037">
    <property type="term" value="F:heme binding"/>
    <property type="evidence" value="ECO:0007669"/>
    <property type="project" value="UniProtKB-UniRule"/>
</dbReference>
<accession>A0A5N6KN91</accession>
<keyword evidence="1 4" id="KW-0349">Heme</keyword>
<feature type="compositionally biased region" description="Low complexity" evidence="5">
    <location>
        <begin position="185"/>
        <end position="198"/>
    </location>
</feature>
<dbReference type="Proteomes" id="UP000327013">
    <property type="component" value="Unassembled WGS sequence"/>
</dbReference>
<dbReference type="GO" id="GO:0046872">
    <property type="term" value="F:metal ion binding"/>
    <property type="evidence" value="ECO:0007669"/>
    <property type="project" value="UniProtKB-UniRule"/>
</dbReference>
<gene>
    <name evidence="7" type="ORF">FH972_021061</name>
</gene>
<keyword evidence="8" id="KW-1185">Reference proteome</keyword>
<evidence type="ECO:0000256" key="5">
    <source>
        <dbReference type="SAM" id="MobiDB-lite"/>
    </source>
</evidence>
<feature type="compositionally biased region" description="Low complexity" evidence="5">
    <location>
        <begin position="59"/>
        <end position="74"/>
    </location>
</feature>
<proteinExistence type="inferred from homology"/>
<keyword evidence="3 4" id="KW-0408">Iron</keyword>
<dbReference type="Gene3D" id="3.10.120.10">
    <property type="entry name" value="Cytochrome b5-like heme/steroid binding domain"/>
    <property type="match status" value="1"/>
</dbReference>
<evidence type="ECO:0000259" key="6">
    <source>
        <dbReference type="PROSITE" id="PS50255"/>
    </source>
</evidence>